<dbReference type="GeneID" id="303673462"/>
<evidence type="ECO:0000313" key="3">
    <source>
        <dbReference type="Proteomes" id="UP000185725"/>
    </source>
</evidence>
<dbReference type="RefSeq" id="WP_076562413.1">
    <property type="nucleotide sequence ID" value="NZ_CP033929.1"/>
</dbReference>
<dbReference type="EMBL" id="UFVS01000001">
    <property type="protein sequence ID" value="SUX43447.1"/>
    <property type="molecule type" value="Genomic_DNA"/>
</dbReference>
<dbReference type="EMBL" id="FTMF01000015">
    <property type="protein sequence ID" value="SIR25236.1"/>
    <property type="molecule type" value="Genomic_DNA"/>
</dbReference>
<dbReference type="Proteomes" id="UP000185725">
    <property type="component" value="Unassembled WGS sequence"/>
</dbReference>
<name>A0A381FAA3_9FLAO</name>
<accession>A0A381FAA3</accession>
<evidence type="ECO:0000313" key="1">
    <source>
        <dbReference type="EMBL" id="SIR25236.1"/>
    </source>
</evidence>
<sequence>MQTISQHRAEKIARNINAMDTSYQYIDNLRKWKFWDRLDNKLRSILSTLTPEDKNVIAQMCEEKEAKYFGIKN</sequence>
<evidence type="ECO:0000313" key="4">
    <source>
        <dbReference type="Proteomes" id="UP000255231"/>
    </source>
</evidence>
<evidence type="ECO:0000313" key="2">
    <source>
        <dbReference type="EMBL" id="SUX43447.1"/>
    </source>
</evidence>
<dbReference type="KEGG" id="cil:EG358_07110"/>
<keyword evidence="3" id="KW-1185">Reference proteome</keyword>
<dbReference type="Proteomes" id="UP000255231">
    <property type="component" value="Unassembled WGS sequence"/>
</dbReference>
<protein>
    <submittedName>
        <fullName evidence="2">Uncharacterized protein</fullName>
    </submittedName>
</protein>
<dbReference type="OrthoDB" id="1264179at2"/>
<organism evidence="2 4">
    <name type="scientific">Chryseobacterium indoltheticum</name>
    <dbReference type="NCBI Taxonomy" id="254"/>
    <lineage>
        <taxon>Bacteria</taxon>
        <taxon>Pseudomonadati</taxon>
        <taxon>Bacteroidota</taxon>
        <taxon>Flavobacteriia</taxon>
        <taxon>Flavobacteriales</taxon>
        <taxon>Weeksellaceae</taxon>
        <taxon>Chryseobacterium group</taxon>
        <taxon>Chryseobacterium</taxon>
    </lineage>
</organism>
<gene>
    <name evidence="2" type="ORF">NCTC13560_02025</name>
    <name evidence="1" type="ORF">SAMN05421682_115126</name>
</gene>
<dbReference type="AlphaFoldDB" id="A0A381FAA3"/>
<proteinExistence type="predicted"/>
<reference evidence="2 4" key="2">
    <citation type="submission" date="2018-06" db="EMBL/GenBank/DDBJ databases">
        <authorList>
            <consortium name="Pathogen Informatics"/>
            <person name="Doyle S."/>
        </authorList>
    </citation>
    <scope>NUCLEOTIDE SEQUENCE [LARGE SCALE GENOMIC DNA]</scope>
    <source>
        <strain evidence="2 4">NCTC13560</strain>
    </source>
</reference>
<reference evidence="1 3" key="1">
    <citation type="submission" date="2017-01" db="EMBL/GenBank/DDBJ databases">
        <authorList>
            <person name="Varghese N."/>
            <person name="Submissions S."/>
        </authorList>
    </citation>
    <scope>NUCLEOTIDE SEQUENCE [LARGE SCALE GENOMIC DNA]</scope>
    <source>
        <strain evidence="1 3">ATCC 27950</strain>
    </source>
</reference>